<dbReference type="InterPro" id="IPR001296">
    <property type="entry name" value="Glyco_trans_1"/>
</dbReference>
<sequence length="388" mass="45266">MSSQEKIHFLFLIRKDIINIQMQKKIGYDARMIENSGIGIRIQHILKFWSLNPKEAKLYVFGDPSRLKKYALPKHAEIIPYLTKIYSHQEFFGHPKMAEMDVLDIPHFNVPLRYLRKCNVTIHDLIPYHFKETHASLSKRIYLQIVLRSIKWFAKSIIAVSKYTKDDLIKSFGYRSEKISVVYNGIDLNNFAKRPQTKVNTFLKEYHLPNQFLFTVGIGKSHKNFPFLLSNLEELWKQGSLKLPLVIGGISKEIPNELLDFQKQNPKRIFFLEHLPYDLLPLAYQAANLFVYPSLFEGFGFPVLEAQTMGTVVLSSESSVLPEVLMDSAIFFNPKNNQSFQTKLLSLLSNQKLQKEIQKKGLLNANRFQWKDVLKPYYQMYHSILKES</sequence>
<evidence type="ECO:0000259" key="2">
    <source>
        <dbReference type="Pfam" id="PF00534"/>
    </source>
</evidence>
<reference evidence="4 5" key="1">
    <citation type="journal article" date="2019" name="PLoS Negl. Trop. Dis.">
        <title>Revisiting the worldwide diversity of Leptospira species in the environment.</title>
        <authorList>
            <person name="Vincent A.T."/>
            <person name="Schiettekatte O."/>
            <person name="Bourhy P."/>
            <person name="Veyrier F.J."/>
            <person name="Picardeau M."/>
        </authorList>
    </citation>
    <scope>NUCLEOTIDE SEQUENCE [LARGE SCALE GENOMIC DNA]</scope>
    <source>
        <strain evidence="4 5">201800273</strain>
    </source>
</reference>
<name>A0A7I0HUP8_9LEPT</name>
<accession>A0A7I0HUP8</accession>
<keyword evidence="1 4" id="KW-0808">Transferase</keyword>
<evidence type="ECO:0000259" key="3">
    <source>
        <dbReference type="Pfam" id="PF13439"/>
    </source>
</evidence>
<dbReference type="GO" id="GO:0016757">
    <property type="term" value="F:glycosyltransferase activity"/>
    <property type="evidence" value="ECO:0007669"/>
    <property type="project" value="InterPro"/>
</dbReference>
<evidence type="ECO:0000313" key="4">
    <source>
        <dbReference type="EMBL" id="TGL08053.1"/>
    </source>
</evidence>
<dbReference type="AlphaFoldDB" id="A0A7I0HUP8"/>
<proteinExistence type="predicted"/>
<dbReference type="Pfam" id="PF00534">
    <property type="entry name" value="Glycos_transf_1"/>
    <property type="match status" value="1"/>
</dbReference>
<protein>
    <submittedName>
        <fullName evidence="4">Glycosyltransferase family 1 protein</fullName>
    </submittedName>
</protein>
<dbReference type="SUPFAM" id="SSF53756">
    <property type="entry name" value="UDP-Glycosyltransferase/glycogen phosphorylase"/>
    <property type="match status" value="1"/>
</dbReference>
<dbReference type="Gene3D" id="3.40.50.2000">
    <property type="entry name" value="Glycogen Phosphorylase B"/>
    <property type="match status" value="2"/>
</dbReference>
<dbReference type="EMBL" id="RQFT01000003">
    <property type="protein sequence ID" value="TGL08053.1"/>
    <property type="molecule type" value="Genomic_DNA"/>
</dbReference>
<gene>
    <name evidence="4" type="ORF">EHQ43_03125</name>
</gene>
<feature type="domain" description="Glycosyltransferase subfamily 4-like N-terminal" evidence="3">
    <location>
        <begin position="120"/>
        <end position="189"/>
    </location>
</feature>
<dbReference type="InterPro" id="IPR028098">
    <property type="entry name" value="Glyco_trans_4-like_N"/>
</dbReference>
<organism evidence="4 5">
    <name type="scientific">Leptospira bouyouniensis</name>
    <dbReference type="NCBI Taxonomy" id="2484911"/>
    <lineage>
        <taxon>Bacteria</taxon>
        <taxon>Pseudomonadati</taxon>
        <taxon>Spirochaetota</taxon>
        <taxon>Spirochaetia</taxon>
        <taxon>Leptospirales</taxon>
        <taxon>Leptospiraceae</taxon>
        <taxon>Leptospira</taxon>
    </lineage>
</organism>
<dbReference type="Pfam" id="PF13439">
    <property type="entry name" value="Glyco_transf_4"/>
    <property type="match status" value="1"/>
</dbReference>
<evidence type="ECO:0000313" key="5">
    <source>
        <dbReference type="Proteomes" id="UP000297641"/>
    </source>
</evidence>
<dbReference type="GO" id="GO:0009103">
    <property type="term" value="P:lipopolysaccharide biosynthetic process"/>
    <property type="evidence" value="ECO:0007669"/>
    <property type="project" value="TreeGrafter"/>
</dbReference>
<dbReference type="CDD" id="cd03809">
    <property type="entry name" value="GT4_MtfB-like"/>
    <property type="match status" value="1"/>
</dbReference>
<comment type="caution">
    <text evidence="4">The sequence shown here is derived from an EMBL/GenBank/DDBJ whole genome shotgun (WGS) entry which is preliminary data.</text>
</comment>
<feature type="domain" description="Glycosyl transferase family 1" evidence="2">
    <location>
        <begin position="211"/>
        <end position="361"/>
    </location>
</feature>
<dbReference type="PANTHER" id="PTHR46401">
    <property type="entry name" value="GLYCOSYLTRANSFERASE WBBK-RELATED"/>
    <property type="match status" value="1"/>
</dbReference>
<dbReference type="PANTHER" id="PTHR46401:SF2">
    <property type="entry name" value="GLYCOSYLTRANSFERASE WBBK-RELATED"/>
    <property type="match status" value="1"/>
</dbReference>
<dbReference type="Proteomes" id="UP000297641">
    <property type="component" value="Unassembled WGS sequence"/>
</dbReference>
<evidence type="ECO:0000256" key="1">
    <source>
        <dbReference type="ARBA" id="ARBA00022679"/>
    </source>
</evidence>